<evidence type="ECO:0000313" key="21">
    <source>
        <dbReference type="Proteomes" id="UP000215616"/>
    </source>
</evidence>
<evidence type="ECO:0000256" key="4">
    <source>
        <dbReference type="ARBA" id="ARBA00010561"/>
    </source>
</evidence>
<keyword evidence="11 19" id="KW-0460">Magnesium</keyword>
<evidence type="ECO:0000256" key="7">
    <source>
        <dbReference type="ARBA" id="ARBA00022475"/>
    </source>
</evidence>
<proteinExistence type="inferred from homology"/>
<dbReference type="PANTHER" id="PTHR34148">
    <property type="entry name" value="ADENOSYLCOBINAMIDE-GDP RIBAZOLETRANSFERASE"/>
    <property type="match status" value="1"/>
</dbReference>
<dbReference type="GO" id="GO:0008818">
    <property type="term" value="F:cobalamin 5'-phosphate synthase activity"/>
    <property type="evidence" value="ECO:0007669"/>
    <property type="project" value="UniProtKB-UniRule"/>
</dbReference>
<evidence type="ECO:0000256" key="5">
    <source>
        <dbReference type="ARBA" id="ARBA00013200"/>
    </source>
</evidence>
<comment type="caution">
    <text evidence="20">The sequence shown here is derived from an EMBL/GenBank/DDBJ whole genome shotgun (WGS) entry which is preliminary data.</text>
</comment>
<dbReference type="UniPathway" id="UPA00148">
    <property type="reaction ID" value="UER00238"/>
</dbReference>
<evidence type="ECO:0000256" key="16">
    <source>
        <dbReference type="ARBA" id="ARBA00032853"/>
    </source>
</evidence>
<evidence type="ECO:0000256" key="2">
    <source>
        <dbReference type="ARBA" id="ARBA00004651"/>
    </source>
</evidence>
<comment type="similarity">
    <text evidence="4 19">Belongs to the CobS family.</text>
</comment>
<evidence type="ECO:0000256" key="13">
    <source>
        <dbReference type="ARBA" id="ARBA00023136"/>
    </source>
</evidence>
<comment type="subcellular location">
    <subcellularLocation>
        <location evidence="2 19">Cell membrane</location>
        <topology evidence="2 19">Multi-pass membrane protein</topology>
    </subcellularLocation>
</comment>
<organism evidence="20 21">
    <name type="scientific">Caulobacter vibrioides</name>
    <name type="common">Caulobacter crescentus</name>
    <dbReference type="NCBI Taxonomy" id="155892"/>
    <lineage>
        <taxon>Bacteria</taxon>
        <taxon>Pseudomonadati</taxon>
        <taxon>Pseudomonadota</taxon>
        <taxon>Alphaproteobacteria</taxon>
        <taxon>Caulobacterales</taxon>
        <taxon>Caulobacteraceae</taxon>
        <taxon>Caulobacter</taxon>
    </lineage>
</organism>
<dbReference type="GO" id="GO:0009236">
    <property type="term" value="P:cobalamin biosynthetic process"/>
    <property type="evidence" value="ECO:0007669"/>
    <property type="project" value="UniProtKB-UniRule"/>
</dbReference>
<feature type="transmembrane region" description="Helical" evidence="19">
    <location>
        <begin position="182"/>
        <end position="212"/>
    </location>
</feature>
<evidence type="ECO:0000256" key="8">
    <source>
        <dbReference type="ARBA" id="ARBA00022573"/>
    </source>
</evidence>
<dbReference type="Pfam" id="PF02654">
    <property type="entry name" value="CobS"/>
    <property type="match status" value="1"/>
</dbReference>
<name>A0A258CWZ3_CAUVI</name>
<protein>
    <recommendedName>
        <fullName evidence="6 19">Adenosylcobinamide-GDP ribazoletransferase</fullName>
        <ecNumber evidence="5 19">2.7.8.26</ecNumber>
    </recommendedName>
    <alternativeName>
        <fullName evidence="16 19">Cobalamin synthase</fullName>
    </alternativeName>
    <alternativeName>
        <fullName evidence="15 19">Cobalamin-5'-phosphate synthase</fullName>
    </alternativeName>
</protein>
<comment type="cofactor">
    <cofactor evidence="1 19">
        <name>Mg(2+)</name>
        <dbReference type="ChEBI" id="CHEBI:18420"/>
    </cofactor>
</comment>
<comment type="pathway">
    <text evidence="3 19">Cofactor biosynthesis; adenosylcobalamin biosynthesis; adenosylcobalamin from cob(II)yrinate a,c-diamide: step 7/7.</text>
</comment>
<comment type="catalytic activity">
    <reaction evidence="18 19">
        <text>alpha-ribazole 5'-phosphate + adenosylcob(III)inamide-GDP = adenosylcob(III)alamin 5'-phosphate + GMP + H(+)</text>
        <dbReference type="Rhea" id="RHEA:23560"/>
        <dbReference type="ChEBI" id="CHEBI:15378"/>
        <dbReference type="ChEBI" id="CHEBI:57918"/>
        <dbReference type="ChEBI" id="CHEBI:58115"/>
        <dbReference type="ChEBI" id="CHEBI:60487"/>
        <dbReference type="ChEBI" id="CHEBI:60493"/>
        <dbReference type="EC" id="2.7.8.26"/>
    </reaction>
</comment>
<dbReference type="Proteomes" id="UP000215616">
    <property type="component" value="Unassembled WGS sequence"/>
</dbReference>
<evidence type="ECO:0000256" key="10">
    <source>
        <dbReference type="ARBA" id="ARBA00022692"/>
    </source>
</evidence>
<evidence type="ECO:0000256" key="9">
    <source>
        <dbReference type="ARBA" id="ARBA00022679"/>
    </source>
</evidence>
<evidence type="ECO:0000256" key="6">
    <source>
        <dbReference type="ARBA" id="ARBA00015850"/>
    </source>
</evidence>
<evidence type="ECO:0000256" key="1">
    <source>
        <dbReference type="ARBA" id="ARBA00001946"/>
    </source>
</evidence>
<keyword evidence="7 19" id="KW-1003">Cell membrane</keyword>
<feature type="transmembrane region" description="Helical" evidence="19">
    <location>
        <begin position="110"/>
        <end position="132"/>
    </location>
</feature>
<gene>
    <name evidence="19" type="primary">cobS</name>
    <name evidence="20" type="ORF">B7Z12_17105</name>
</gene>
<evidence type="ECO:0000256" key="14">
    <source>
        <dbReference type="ARBA" id="ARBA00025228"/>
    </source>
</evidence>
<feature type="transmembrane region" description="Helical" evidence="19">
    <location>
        <begin position="34"/>
        <end position="55"/>
    </location>
</feature>
<keyword evidence="12 19" id="KW-1133">Transmembrane helix</keyword>
<reference evidence="20 21" key="1">
    <citation type="submission" date="2017-03" db="EMBL/GenBank/DDBJ databases">
        <title>Lifting the veil on microbial sulfur biogeochemistry in mining wastewaters.</title>
        <authorList>
            <person name="Kantor R.S."/>
            <person name="Colenbrander Nelson T."/>
            <person name="Marshall S."/>
            <person name="Bennett D."/>
            <person name="Apte S."/>
            <person name="Camacho D."/>
            <person name="Thomas B.C."/>
            <person name="Warren L.A."/>
            <person name="Banfield J.F."/>
        </authorList>
    </citation>
    <scope>NUCLEOTIDE SEQUENCE [LARGE SCALE GENOMIC DNA]</scope>
    <source>
        <strain evidence="20">32-67-7</strain>
    </source>
</reference>
<evidence type="ECO:0000256" key="12">
    <source>
        <dbReference type="ARBA" id="ARBA00022989"/>
    </source>
</evidence>
<dbReference type="NCBIfam" id="TIGR00317">
    <property type="entry name" value="cobS"/>
    <property type="match status" value="1"/>
</dbReference>
<dbReference type="AlphaFoldDB" id="A0A258CWZ3"/>
<dbReference type="EMBL" id="NCDQ01000352">
    <property type="protein sequence ID" value="OYW99935.1"/>
    <property type="molecule type" value="Genomic_DNA"/>
</dbReference>
<dbReference type="InterPro" id="IPR003805">
    <property type="entry name" value="CobS"/>
</dbReference>
<accession>A0A258CWZ3</accession>
<evidence type="ECO:0000256" key="18">
    <source>
        <dbReference type="ARBA" id="ARBA00049504"/>
    </source>
</evidence>
<keyword evidence="13 19" id="KW-0472">Membrane</keyword>
<evidence type="ECO:0000256" key="17">
    <source>
        <dbReference type="ARBA" id="ARBA00048623"/>
    </source>
</evidence>
<keyword evidence="8 19" id="KW-0169">Cobalamin biosynthesis</keyword>
<dbReference type="GO" id="GO:0051073">
    <property type="term" value="F:adenosylcobinamide-GDP ribazoletransferase activity"/>
    <property type="evidence" value="ECO:0007669"/>
    <property type="project" value="UniProtKB-UniRule"/>
</dbReference>
<comment type="catalytic activity">
    <reaction evidence="17 19">
        <text>alpha-ribazole + adenosylcob(III)inamide-GDP = adenosylcob(III)alamin + GMP + H(+)</text>
        <dbReference type="Rhea" id="RHEA:16049"/>
        <dbReference type="ChEBI" id="CHEBI:10329"/>
        <dbReference type="ChEBI" id="CHEBI:15378"/>
        <dbReference type="ChEBI" id="CHEBI:18408"/>
        <dbReference type="ChEBI" id="CHEBI:58115"/>
        <dbReference type="ChEBI" id="CHEBI:60487"/>
        <dbReference type="EC" id="2.7.8.26"/>
    </reaction>
</comment>
<evidence type="ECO:0000256" key="3">
    <source>
        <dbReference type="ARBA" id="ARBA00004663"/>
    </source>
</evidence>
<dbReference type="HAMAP" id="MF_00719">
    <property type="entry name" value="CobS"/>
    <property type="match status" value="1"/>
</dbReference>
<comment type="function">
    <text evidence="14 19">Joins adenosylcobinamide-GDP and alpha-ribazole to generate adenosylcobalamin (Ado-cobalamin). Also synthesizes adenosylcobalamin 5'-phosphate from adenosylcobinamide-GDP and alpha-ribazole 5'-phosphate.</text>
</comment>
<evidence type="ECO:0000313" key="20">
    <source>
        <dbReference type="EMBL" id="OYW99935.1"/>
    </source>
</evidence>
<evidence type="ECO:0000256" key="11">
    <source>
        <dbReference type="ARBA" id="ARBA00022842"/>
    </source>
</evidence>
<keyword evidence="10 19" id="KW-0812">Transmembrane</keyword>
<sequence length="252" mass="25700">MPRQLKLFLCAVQFLTRLPAPSFRDFEPDWITRAARYFPLVGVLVGGACALVLLASGQLWRGALPALLAIAVGVLLTGGFHEDGLADTADGLGGGQTSARRLEIMKDSRVGAYGVLALGLVLALKVAALTVLPLTTAALALIAAHGAGRVAAVTVMVLQPNVSGPASAKYKPAPDGVRPGELFVAALLGLWPLALLGMAGLVGAAIGGGLAVMLTHTARRLIGGYTGDVLGGVEQVAELGVLLGVSIMLAER</sequence>
<feature type="transmembrane region" description="Helical" evidence="19">
    <location>
        <begin position="62"/>
        <end position="80"/>
    </location>
</feature>
<keyword evidence="9 19" id="KW-0808">Transferase</keyword>
<evidence type="ECO:0000256" key="15">
    <source>
        <dbReference type="ARBA" id="ARBA00032605"/>
    </source>
</evidence>
<dbReference type="EC" id="2.7.8.26" evidence="5 19"/>
<dbReference type="PANTHER" id="PTHR34148:SF1">
    <property type="entry name" value="ADENOSYLCOBINAMIDE-GDP RIBAZOLETRANSFERASE"/>
    <property type="match status" value="1"/>
</dbReference>
<evidence type="ECO:0000256" key="19">
    <source>
        <dbReference type="HAMAP-Rule" id="MF_00719"/>
    </source>
</evidence>
<dbReference type="GO" id="GO:0005886">
    <property type="term" value="C:plasma membrane"/>
    <property type="evidence" value="ECO:0007669"/>
    <property type="project" value="UniProtKB-SubCell"/>
</dbReference>